<dbReference type="AlphaFoldDB" id="M0D805"/>
<gene>
    <name evidence="2" type="ORF">C474_08127</name>
</gene>
<comment type="caution">
    <text evidence="2">The sequence shown here is derived from an EMBL/GenBank/DDBJ whole genome shotgun (WGS) entry which is preliminary data.</text>
</comment>
<protein>
    <submittedName>
        <fullName evidence="2">Uncharacterized protein</fullName>
    </submittedName>
</protein>
<dbReference type="InParanoid" id="M0D805"/>
<keyword evidence="3" id="KW-1185">Reference proteome</keyword>
<sequence>MYSARLPRGVPDGAPGVRRGPRHAITERFRFVQSLCPTTGASRATAPLQSGLDAVIPRYSDRGPFLTAFLGSFQPRSASGLDSTVSRV</sequence>
<evidence type="ECO:0000313" key="3">
    <source>
        <dbReference type="Proteomes" id="UP000011513"/>
    </source>
</evidence>
<proteinExistence type="predicted"/>
<name>M0D805_HALPD</name>
<accession>M0D805</accession>
<dbReference type="EMBL" id="AOIV01000019">
    <property type="protein sequence ID" value="ELZ31625.1"/>
    <property type="molecule type" value="Genomic_DNA"/>
</dbReference>
<evidence type="ECO:0000256" key="1">
    <source>
        <dbReference type="SAM" id="MobiDB-lite"/>
    </source>
</evidence>
<evidence type="ECO:0000313" key="2">
    <source>
        <dbReference type="EMBL" id="ELZ31625.1"/>
    </source>
</evidence>
<dbReference type="Proteomes" id="UP000011513">
    <property type="component" value="Unassembled WGS sequence"/>
</dbReference>
<reference evidence="2 3" key="1">
    <citation type="journal article" date="2014" name="PLoS Genet.">
        <title>Phylogenetically driven sequencing of extremely halophilic archaea reveals strategies for static and dynamic osmo-response.</title>
        <authorList>
            <person name="Becker E.A."/>
            <person name="Seitzer P.M."/>
            <person name="Tritt A."/>
            <person name="Larsen D."/>
            <person name="Krusor M."/>
            <person name="Yao A.I."/>
            <person name="Wu D."/>
            <person name="Madern D."/>
            <person name="Eisen J.A."/>
            <person name="Darling A.E."/>
            <person name="Facciotti M.T."/>
        </authorList>
    </citation>
    <scope>NUCLEOTIDE SEQUENCE [LARGE SCALE GENOMIC DNA]</scope>
    <source>
        <strain evidence="2 3">JCM 14848</strain>
    </source>
</reference>
<organism evidence="2 3">
    <name type="scientific">Halogeometricum pallidum JCM 14848</name>
    <dbReference type="NCBI Taxonomy" id="1227487"/>
    <lineage>
        <taxon>Archaea</taxon>
        <taxon>Methanobacteriati</taxon>
        <taxon>Methanobacteriota</taxon>
        <taxon>Stenosarchaea group</taxon>
        <taxon>Halobacteria</taxon>
        <taxon>Halobacteriales</taxon>
        <taxon>Haloferacaceae</taxon>
        <taxon>Halogeometricum</taxon>
    </lineage>
</organism>
<feature type="region of interest" description="Disordered" evidence="1">
    <location>
        <begin position="1"/>
        <end position="22"/>
    </location>
</feature>